<proteinExistence type="predicted"/>
<reference evidence="1 2" key="1">
    <citation type="submission" date="2020-02" db="EMBL/GenBank/DDBJ databases">
        <title>A chromosome-scale genome assembly of the black bullhead catfish (Ameiurus melas).</title>
        <authorList>
            <person name="Wen M."/>
            <person name="Zham M."/>
            <person name="Cabau C."/>
            <person name="Klopp C."/>
            <person name="Donnadieu C."/>
            <person name="Roques C."/>
            <person name="Bouchez O."/>
            <person name="Lampietro C."/>
            <person name="Jouanno E."/>
            <person name="Herpin A."/>
            <person name="Louis A."/>
            <person name="Berthelot C."/>
            <person name="Parey E."/>
            <person name="Roest-Crollius H."/>
            <person name="Braasch I."/>
            <person name="Postlethwait J."/>
            <person name="Robinson-Rechavi M."/>
            <person name="Echchiki A."/>
            <person name="Begum T."/>
            <person name="Montfort J."/>
            <person name="Schartl M."/>
            <person name="Bobe J."/>
            <person name="Guiguen Y."/>
        </authorList>
    </citation>
    <scope>NUCLEOTIDE SEQUENCE [LARGE SCALE GENOMIC DNA]</scope>
    <source>
        <strain evidence="1">M_S1</strain>
        <tissue evidence="1">Blood</tissue>
    </source>
</reference>
<dbReference type="AlphaFoldDB" id="A0A7J6ACT3"/>
<accession>A0A7J6ACT3</accession>
<gene>
    <name evidence="1" type="ORF">AMELA_G00174120</name>
</gene>
<organism evidence="1 2">
    <name type="scientific">Ameiurus melas</name>
    <name type="common">Black bullhead</name>
    <name type="synonym">Silurus melas</name>
    <dbReference type="NCBI Taxonomy" id="219545"/>
    <lineage>
        <taxon>Eukaryota</taxon>
        <taxon>Metazoa</taxon>
        <taxon>Chordata</taxon>
        <taxon>Craniata</taxon>
        <taxon>Vertebrata</taxon>
        <taxon>Euteleostomi</taxon>
        <taxon>Actinopterygii</taxon>
        <taxon>Neopterygii</taxon>
        <taxon>Teleostei</taxon>
        <taxon>Ostariophysi</taxon>
        <taxon>Siluriformes</taxon>
        <taxon>Ictaluridae</taxon>
        <taxon>Ameiurus</taxon>
    </lineage>
</organism>
<comment type="caution">
    <text evidence="1">The sequence shown here is derived from an EMBL/GenBank/DDBJ whole genome shotgun (WGS) entry which is preliminary data.</text>
</comment>
<sequence>MCLLLPVNFHYLSDLQSAPHSPFQDHKGGSFAVSTHIQSLWSEEQDIFFSLCGKLQPSSVYTGSYLHTLFCYLHRPGPFLFVFVCVHVFLHCCPIRVSIQCGDR</sequence>
<keyword evidence="2" id="KW-1185">Reference proteome</keyword>
<name>A0A7J6ACT3_AMEME</name>
<evidence type="ECO:0000313" key="2">
    <source>
        <dbReference type="Proteomes" id="UP000593565"/>
    </source>
</evidence>
<dbReference type="Proteomes" id="UP000593565">
    <property type="component" value="Unassembled WGS sequence"/>
</dbReference>
<protein>
    <submittedName>
        <fullName evidence="1">Uncharacterized protein</fullName>
    </submittedName>
</protein>
<evidence type="ECO:0000313" key="1">
    <source>
        <dbReference type="EMBL" id="KAF4080672.1"/>
    </source>
</evidence>
<dbReference type="EMBL" id="JAAGNN010000014">
    <property type="protein sequence ID" value="KAF4080672.1"/>
    <property type="molecule type" value="Genomic_DNA"/>
</dbReference>